<gene>
    <name evidence="4" type="ORF">H1R20_g7320</name>
</gene>
<dbReference type="InterPro" id="IPR036291">
    <property type="entry name" value="NAD(P)-bd_dom_sf"/>
</dbReference>
<feature type="non-terminal residue" evidence="4">
    <location>
        <position position="1"/>
    </location>
</feature>
<sequence>MVLLTLIREGFPPKPTFSVDDIPDLSGKVIVVTGANTGVGKETAKALLNHNAKVYIAARSQEKTEKAIQDLKNETGKEAIFLKLDLASLKAIKAAAEEFLRKETELHALFNNAGVMVPPMDDLTADGYDLQFGTNTLVDVPGHFYFTKLLLPALLKGAKSSPDGTARVVNTSSSASLIARKINFDTLKDSRARRKSGPNQLYAQSKLGNAIFAKELARRYGDQGIVSTGLNPGNLTSDLQRHLGRIQTMLVGLLLHPTPMGALTQLWAGTTQEGATLNGKYLIPWARIGTGNPVIQDEKAGADLWKWFEDQVANI</sequence>
<dbReference type="Proteomes" id="UP001140091">
    <property type="component" value="Unassembled WGS sequence"/>
</dbReference>
<dbReference type="Gene3D" id="3.40.50.720">
    <property type="entry name" value="NAD(P)-binding Rossmann-like Domain"/>
    <property type="match status" value="1"/>
</dbReference>
<keyword evidence="2" id="KW-0521">NADP</keyword>
<keyword evidence="5" id="KW-1185">Reference proteome</keyword>
<name>A0A9W8JBF8_9AGAR</name>
<evidence type="ECO:0000256" key="1">
    <source>
        <dbReference type="ARBA" id="ARBA00006484"/>
    </source>
</evidence>
<proteinExistence type="inferred from homology"/>
<reference evidence="4" key="1">
    <citation type="submission" date="2022-06" db="EMBL/GenBank/DDBJ databases">
        <title>Genome Sequence of Candolleomyces eurysporus.</title>
        <authorList>
            <person name="Buettner E."/>
        </authorList>
    </citation>
    <scope>NUCLEOTIDE SEQUENCE</scope>
    <source>
        <strain evidence="4">VTCC 930004</strain>
    </source>
</reference>
<keyword evidence="3" id="KW-0560">Oxidoreductase</keyword>
<dbReference type="Pfam" id="PF00106">
    <property type="entry name" value="adh_short"/>
    <property type="match status" value="1"/>
</dbReference>
<evidence type="ECO:0008006" key="6">
    <source>
        <dbReference type="Google" id="ProtNLM"/>
    </source>
</evidence>
<organism evidence="4 5">
    <name type="scientific">Candolleomyces eurysporus</name>
    <dbReference type="NCBI Taxonomy" id="2828524"/>
    <lineage>
        <taxon>Eukaryota</taxon>
        <taxon>Fungi</taxon>
        <taxon>Dikarya</taxon>
        <taxon>Basidiomycota</taxon>
        <taxon>Agaricomycotina</taxon>
        <taxon>Agaricomycetes</taxon>
        <taxon>Agaricomycetidae</taxon>
        <taxon>Agaricales</taxon>
        <taxon>Agaricineae</taxon>
        <taxon>Psathyrellaceae</taxon>
        <taxon>Candolleomyces</taxon>
    </lineage>
</organism>
<dbReference type="EMBL" id="JANBPK010000859">
    <property type="protein sequence ID" value="KAJ2929759.1"/>
    <property type="molecule type" value="Genomic_DNA"/>
</dbReference>
<accession>A0A9W8JBF8</accession>
<evidence type="ECO:0000256" key="2">
    <source>
        <dbReference type="ARBA" id="ARBA00022857"/>
    </source>
</evidence>
<evidence type="ECO:0000313" key="5">
    <source>
        <dbReference type="Proteomes" id="UP001140091"/>
    </source>
</evidence>
<dbReference type="PANTHER" id="PTHR24320:SF236">
    <property type="entry name" value="SHORT-CHAIN DEHYDROGENASE-RELATED"/>
    <property type="match status" value="1"/>
</dbReference>
<dbReference type="InterPro" id="IPR002347">
    <property type="entry name" value="SDR_fam"/>
</dbReference>
<dbReference type="SUPFAM" id="SSF51735">
    <property type="entry name" value="NAD(P)-binding Rossmann-fold domains"/>
    <property type="match status" value="1"/>
</dbReference>
<protein>
    <recommendedName>
        <fullName evidence="6">NAD(P)-binding protein</fullName>
    </recommendedName>
</protein>
<dbReference type="PANTHER" id="PTHR24320">
    <property type="entry name" value="RETINOL DEHYDROGENASE"/>
    <property type="match status" value="1"/>
</dbReference>
<evidence type="ECO:0000256" key="3">
    <source>
        <dbReference type="ARBA" id="ARBA00023002"/>
    </source>
</evidence>
<dbReference type="PRINTS" id="PR00081">
    <property type="entry name" value="GDHRDH"/>
</dbReference>
<dbReference type="OrthoDB" id="191139at2759"/>
<comment type="similarity">
    <text evidence="1">Belongs to the short-chain dehydrogenases/reductases (SDR) family.</text>
</comment>
<evidence type="ECO:0000313" key="4">
    <source>
        <dbReference type="EMBL" id="KAJ2929759.1"/>
    </source>
</evidence>
<dbReference type="AlphaFoldDB" id="A0A9W8JBF8"/>
<comment type="caution">
    <text evidence="4">The sequence shown here is derived from an EMBL/GenBank/DDBJ whole genome shotgun (WGS) entry which is preliminary data.</text>
</comment>
<dbReference type="GO" id="GO:0016491">
    <property type="term" value="F:oxidoreductase activity"/>
    <property type="evidence" value="ECO:0007669"/>
    <property type="project" value="UniProtKB-KW"/>
</dbReference>